<protein>
    <submittedName>
        <fullName evidence="2">Rrf2 family transcriptional regulator</fullName>
    </submittedName>
</protein>
<organism evidence="2 3">
    <name type="scientific">Thiohalorhabdus methylotrophus</name>
    <dbReference type="NCBI Taxonomy" id="3242694"/>
    <lineage>
        <taxon>Bacteria</taxon>
        <taxon>Pseudomonadati</taxon>
        <taxon>Pseudomonadota</taxon>
        <taxon>Gammaproteobacteria</taxon>
        <taxon>Thiohalorhabdales</taxon>
        <taxon>Thiohalorhabdaceae</taxon>
        <taxon>Thiohalorhabdus</taxon>
    </lineage>
</organism>
<sequence length="145" mass="15960">MRLTRHTDYALRVLMYLGARNNELATITEVAEVYKISRNHLVKVVNVLGREGYLQTVRGKGGGIRLGMPPEQIGVGAVVRVMEENLDIIDCVGTECPIIAPCRLRTALGEARDAFLAVLDSYTLADLVVQQEQILHALFDQAPAT</sequence>
<dbReference type="Pfam" id="PF02082">
    <property type="entry name" value="Rrf2"/>
    <property type="match status" value="1"/>
</dbReference>
<evidence type="ECO:0000313" key="3">
    <source>
        <dbReference type="Proteomes" id="UP001575181"/>
    </source>
</evidence>
<reference evidence="2 3" key="1">
    <citation type="submission" date="2024-08" db="EMBL/GenBank/DDBJ databases">
        <title>Whole-genome sequencing of halo(alkali)philic microorganisms from hypersaline lakes.</title>
        <authorList>
            <person name="Sorokin D.Y."/>
            <person name="Merkel A.Y."/>
            <person name="Messina E."/>
            <person name="Yakimov M."/>
        </authorList>
    </citation>
    <scope>NUCLEOTIDE SEQUENCE [LARGE SCALE GENOMIC DNA]</scope>
    <source>
        <strain evidence="2 3">Cl-TMA</strain>
    </source>
</reference>
<dbReference type="PROSITE" id="PS01332">
    <property type="entry name" value="HTH_RRF2_1"/>
    <property type="match status" value="1"/>
</dbReference>
<dbReference type="PROSITE" id="PS51197">
    <property type="entry name" value="HTH_RRF2_2"/>
    <property type="match status" value="1"/>
</dbReference>
<dbReference type="NCBIfam" id="TIGR00738">
    <property type="entry name" value="rrf2_super"/>
    <property type="match status" value="1"/>
</dbReference>
<name>A0ABV4TYX5_9GAMM</name>
<evidence type="ECO:0000313" key="2">
    <source>
        <dbReference type="EMBL" id="MFA9461285.1"/>
    </source>
</evidence>
<dbReference type="EMBL" id="JBGUAW010000007">
    <property type="protein sequence ID" value="MFA9461285.1"/>
    <property type="molecule type" value="Genomic_DNA"/>
</dbReference>
<dbReference type="InterPro" id="IPR036390">
    <property type="entry name" value="WH_DNA-bd_sf"/>
</dbReference>
<gene>
    <name evidence="2" type="ORF">ACERLL_10655</name>
</gene>
<dbReference type="SUPFAM" id="SSF46785">
    <property type="entry name" value="Winged helix' DNA-binding domain"/>
    <property type="match status" value="1"/>
</dbReference>
<dbReference type="PANTHER" id="PTHR33221">
    <property type="entry name" value="WINGED HELIX-TURN-HELIX TRANSCRIPTIONAL REGULATOR, RRF2 FAMILY"/>
    <property type="match status" value="1"/>
</dbReference>
<comment type="caution">
    <text evidence="2">The sequence shown here is derived from an EMBL/GenBank/DDBJ whole genome shotgun (WGS) entry which is preliminary data.</text>
</comment>
<dbReference type="Gene3D" id="1.10.10.10">
    <property type="entry name" value="Winged helix-like DNA-binding domain superfamily/Winged helix DNA-binding domain"/>
    <property type="match status" value="1"/>
</dbReference>
<dbReference type="InterPro" id="IPR000944">
    <property type="entry name" value="Tscrpt_reg_Rrf2"/>
</dbReference>
<keyword evidence="1" id="KW-0238">DNA-binding</keyword>
<proteinExistence type="predicted"/>
<evidence type="ECO:0000256" key="1">
    <source>
        <dbReference type="ARBA" id="ARBA00023125"/>
    </source>
</evidence>
<dbReference type="InterPro" id="IPR036388">
    <property type="entry name" value="WH-like_DNA-bd_sf"/>
</dbReference>
<dbReference type="Proteomes" id="UP001575181">
    <property type="component" value="Unassembled WGS sequence"/>
</dbReference>
<dbReference type="RefSeq" id="WP_373656073.1">
    <property type="nucleotide sequence ID" value="NZ_JBGUAW010000007.1"/>
</dbReference>
<keyword evidence="3" id="KW-1185">Reference proteome</keyword>
<dbReference type="PANTHER" id="PTHR33221:SF4">
    <property type="entry name" value="HTH-TYPE TRANSCRIPTIONAL REPRESSOR NSRR"/>
    <property type="match status" value="1"/>
</dbReference>
<accession>A0ABV4TYX5</accession>
<dbReference type="InterPro" id="IPR030489">
    <property type="entry name" value="TR_Rrf2-type_CS"/>
</dbReference>